<evidence type="ECO:0000256" key="10">
    <source>
        <dbReference type="ARBA" id="ARBA00052432"/>
    </source>
</evidence>
<dbReference type="SUPFAM" id="SSF63829">
    <property type="entry name" value="Calcium-dependent phosphotriesterase"/>
    <property type="match status" value="1"/>
</dbReference>
<feature type="chain" id="PRO_5044769036" description="triose-phosphate isomerase" evidence="15">
    <location>
        <begin position="18"/>
        <end position="727"/>
    </location>
</feature>
<evidence type="ECO:0000256" key="2">
    <source>
        <dbReference type="ARBA" id="ARBA00004742"/>
    </source>
</evidence>
<dbReference type="EMBL" id="JALLBG020000018">
    <property type="protein sequence ID" value="KAL3771953.1"/>
    <property type="molecule type" value="Genomic_DNA"/>
</dbReference>
<evidence type="ECO:0000256" key="13">
    <source>
        <dbReference type="PIRSR" id="PIRSR605511-2"/>
    </source>
</evidence>
<feature type="binding site" evidence="13">
    <location>
        <position position="591"/>
    </location>
    <ligand>
        <name>a divalent metal cation</name>
        <dbReference type="ChEBI" id="CHEBI:60240"/>
    </ligand>
</feature>
<evidence type="ECO:0000313" key="17">
    <source>
        <dbReference type="EMBL" id="KAL3771953.1"/>
    </source>
</evidence>
<evidence type="ECO:0000256" key="4">
    <source>
        <dbReference type="ARBA" id="ARBA00011738"/>
    </source>
</evidence>
<evidence type="ECO:0000256" key="6">
    <source>
        <dbReference type="ARBA" id="ARBA00022432"/>
    </source>
</evidence>
<feature type="active site" description="Proton donor/acceptor" evidence="12">
    <location>
        <position position="641"/>
    </location>
</feature>
<organism evidence="17 18">
    <name type="scientific">Discostella pseudostelligera</name>
    <dbReference type="NCBI Taxonomy" id="259834"/>
    <lineage>
        <taxon>Eukaryota</taxon>
        <taxon>Sar</taxon>
        <taxon>Stramenopiles</taxon>
        <taxon>Ochrophyta</taxon>
        <taxon>Bacillariophyta</taxon>
        <taxon>Coscinodiscophyceae</taxon>
        <taxon>Thalassiosirophycidae</taxon>
        <taxon>Stephanodiscales</taxon>
        <taxon>Stephanodiscaceae</taxon>
        <taxon>Discostella</taxon>
    </lineage>
</organism>
<comment type="function">
    <text evidence="11">Catalyzes the interconversion of glyceraldehyde 3-phosphate and dihydroxyacetone phosphate in the glycolytic and gluconeogenic pathways.</text>
</comment>
<evidence type="ECO:0000256" key="7">
    <source>
        <dbReference type="ARBA" id="ARBA00022490"/>
    </source>
</evidence>
<dbReference type="PANTHER" id="PTHR21139">
    <property type="entry name" value="TRIOSEPHOSPHATE ISOMERASE"/>
    <property type="match status" value="1"/>
</dbReference>
<comment type="catalytic activity">
    <reaction evidence="10">
        <text>D-glyceraldehyde 3-phosphate = dihydroxyacetone phosphate</text>
        <dbReference type="Rhea" id="RHEA:18585"/>
        <dbReference type="ChEBI" id="CHEBI:57642"/>
        <dbReference type="ChEBI" id="CHEBI:59776"/>
        <dbReference type="EC" id="5.3.1.1"/>
    </reaction>
    <physiologicalReaction direction="left-to-right" evidence="10">
        <dbReference type="Rhea" id="RHEA:18586"/>
    </physiologicalReaction>
</comment>
<protein>
    <recommendedName>
        <fullName evidence="5">triose-phosphate isomerase</fullName>
        <ecNumber evidence="5">5.3.1.1</ecNumber>
    </recommendedName>
</protein>
<evidence type="ECO:0000313" key="18">
    <source>
        <dbReference type="Proteomes" id="UP001530293"/>
    </source>
</evidence>
<dbReference type="InterPro" id="IPR013658">
    <property type="entry name" value="SGL"/>
</dbReference>
<keyword evidence="8" id="KW-0324">Glycolysis</keyword>
<sequence length="727" mass="78795">MLLLFLVASTNNVHVTAFTPSITSSTRSRVVVLHHCDGHEPTLTGRDRRSRFDSYAPFTDDGRVGFYGEIGRSDGRIQPCHHDEVSAAPQPQLPTSGSSSSVTAITLAAPPPKRYGIGSWKKSSDSPSSSSSTTTLPALHRRPIVAGNWKLNPSTRGEAITLLKLLAANFINHRNDNNNYGLASSTLPEVVIFPPLPYLSDAIQILAGSGIQVGAQTAGPNEKGAYTGEIAPSMLVSSGVSHILLGHSERRTLFGETNEYINMVLRKCLDIPSVKVILCIGESLSEYENGLLETVIDEQLRGCLANVDAKYLLSDRIILAYEPVWAIGTGLTATPSQAQYAHEVIRASLAKYYGSEEVASAVRIQYGGSVTPESMEALMSERDVDGALVGGASLNADSFTRIFDVAVLVANKKKQATAPLPRELVAMEVLPTKNALGESPIWSDRDQALYWVSATEGEVWRWNLIDPPYRRVMNTAVGCIGLRSRIDHALVIAAESAILTTTMASSAANGILSDFASGPRFLAHRPDHMSTTRPNDGRVDRYGNFVVGMYNQYHRAGATEGANNAGLYRLNARTLRWEMILDETYKFRVSNCICFSGDGTKMYFGDTPTRKVYVFDYSPDGPLRNRRLVWTMPPSMSGAPDGAQVDAGGKLWIAITGGRKVVQLDPGSGVVECIVHVGDANPTSLTFGGRDLDELFITTRASPNGGGIWRVKMPYGVRGLPEPEFQA</sequence>
<reference evidence="17 18" key="1">
    <citation type="submission" date="2024-10" db="EMBL/GenBank/DDBJ databases">
        <title>Updated reference genomes for cyclostephanoid diatoms.</title>
        <authorList>
            <person name="Roberts W.R."/>
            <person name="Alverson A.J."/>
        </authorList>
    </citation>
    <scope>NUCLEOTIDE SEQUENCE [LARGE SCALE GENOMIC DNA]</scope>
    <source>
        <strain evidence="17 18">AJA232-27</strain>
    </source>
</reference>
<feature type="compositionally biased region" description="Low complexity" evidence="14">
    <location>
        <begin position="125"/>
        <end position="135"/>
    </location>
</feature>
<gene>
    <name evidence="17" type="ORF">ACHAWU_009376</name>
</gene>
<dbReference type="InterPro" id="IPR013785">
    <property type="entry name" value="Aldolase_TIM"/>
</dbReference>
<keyword evidence="13" id="KW-0479">Metal-binding</keyword>
<comment type="subunit">
    <text evidence="4">Homodimer.</text>
</comment>
<dbReference type="Pfam" id="PF08450">
    <property type="entry name" value="SGL"/>
    <property type="match status" value="1"/>
</dbReference>
<accession>A0ABD3N9C9</accession>
<name>A0ABD3N9C9_9STRA</name>
<keyword evidence="7" id="KW-0963">Cytoplasm</keyword>
<feature type="region of interest" description="Disordered" evidence="14">
    <location>
        <begin position="116"/>
        <end position="137"/>
    </location>
</feature>
<keyword evidence="15" id="KW-0732">Signal</keyword>
<keyword evidence="18" id="KW-1185">Reference proteome</keyword>
<comment type="pathway">
    <text evidence="1">Carbohydrate degradation; glycolysis; D-glyceraldehyde 3-phosphate from glycerone phosphate: step 1/1.</text>
</comment>
<feature type="compositionally biased region" description="Polar residues" evidence="14">
    <location>
        <begin position="93"/>
        <end position="102"/>
    </location>
</feature>
<dbReference type="InterPro" id="IPR011042">
    <property type="entry name" value="6-blade_b-propeller_TolB-like"/>
</dbReference>
<dbReference type="Pfam" id="PF00121">
    <property type="entry name" value="TIM"/>
    <property type="match status" value="1"/>
</dbReference>
<dbReference type="GO" id="GO:0006094">
    <property type="term" value="P:gluconeogenesis"/>
    <property type="evidence" value="ECO:0007669"/>
    <property type="project" value="UniProtKB-KW"/>
</dbReference>
<feature type="domain" description="SMP-30/Gluconolactonase/LRE-like region" evidence="16">
    <location>
        <begin position="436"/>
        <end position="699"/>
    </location>
</feature>
<dbReference type="Gene3D" id="2.120.10.30">
    <property type="entry name" value="TolB, C-terminal domain"/>
    <property type="match status" value="1"/>
</dbReference>
<dbReference type="HAMAP" id="MF_00147_B">
    <property type="entry name" value="TIM_B"/>
    <property type="match status" value="1"/>
</dbReference>
<dbReference type="GO" id="GO:0006096">
    <property type="term" value="P:glycolytic process"/>
    <property type="evidence" value="ECO:0007669"/>
    <property type="project" value="UniProtKB-KW"/>
</dbReference>
<comment type="pathway">
    <text evidence="2">Carbohydrate biosynthesis; gluconeogenesis.</text>
</comment>
<keyword evidence="13" id="KW-0862">Zinc</keyword>
<evidence type="ECO:0000256" key="3">
    <source>
        <dbReference type="ARBA" id="ARBA00007422"/>
    </source>
</evidence>
<dbReference type="PANTHER" id="PTHR21139:SF42">
    <property type="entry name" value="TRIOSEPHOSPHATE ISOMERASE"/>
    <property type="match status" value="1"/>
</dbReference>
<dbReference type="FunFam" id="3.20.20.70:FF:000016">
    <property type="entry name" value="Triosephosphate isomerase"/>
    <property type="match status" value="1"/>
</dbReference>
<dbReference type="InterPro" id="IPR035990">
    <property type="entry name" value="TIM_sf"/>
</dbReference>
<feature type="binding site" evidence="13">
    <location>
        <position position="438"/>
    </location>
    <ligand>
        <name>a divalent metal cation</name>
        <dbReference type="ChEBI" id="CHEBI:60240"/>
    </ligand>
</feature>
<evidence type="ECO:0000256" key="1">
    <source>
        <dbReference type="ARBA" id="ARBA00004680"/>
    </source>
</evidence>
<feature type="signal peptide" evidence="15">
    <location>
        <begin position="1"/>
        <end position="17"/>
    </location>
</feature>
<feature type="binding site" evidence="13">
    <location>
        <position position="535"/>
    </location>
    <ligand>
        <name>substrate</name>
    </ligand>
</feature>
<dbReference type="InterPro" id="IPR005511">
    <property type="entry name" value="SMP-30"/>
</dbReference>
<evidence type="ECO:0000256" key="12">
    <source>
        <dbReference type="PIRSR" id="PIRSR605511-1"/>
    </source>
</evidence>
<evidence type="ECO:0000256" key="8">
    <source>
        <dbReference type="ARBA" id="ARBA00023152"/>
    </source>
</evidence>
<dbReference type="InterPro" id="IPR000652">
    <property type="entry name" value="Triosephosphate_isomerase"/>
</dbReference>
<feature type="region of interest" description="Disordered" evidence="14">
    <location>
        <begin position="77"/>
        <end position="102"/>
    </location>
</feature>
<dbReference type="GO" id="GO:0004807">
    <property type="term" value="F:triose-phosphate isomerase activity"/>
    <property type="evidence" value="ECO:0007669"/>
    <property type="project" value="UniProtKB-EC"/>
</dbReference>
<comment type="similarity">
    <text evidence="3">Belongs to the triosephosphate isomerase family.</text>
</comment>
<dbReference type="CDD" id="cd00311">
    <property type="entry name" value="TIM"/>
    <property type="match status" value="1"/>
</dbReference>
<evidence type="ECO:0000256" key="9">
    <source>
        <dbReference type="ARBA" id="ARBA00023235"/>
    </source>
</evidence>
<dbReference type="NCBIfam" id="TIGR00419">
    <property type="entry name" value="tim"/>
    <property type="match status" value="1"/>
</dbReference>
<evidence type="ECO:0000256" key="5">
    <source>
        <dbReference type="ARBA" id="ARBA00011940"/>
    </source>
</evidence>
<dbReference type="PROSITE" id="PS00171">
    <property type="entry name" value="TIM_1"/>
    <property type="match status" value="1"/>
</dbReference>
<evidence type="ECO:0000256" key="14">
    <source>
        <dbReference type="SAM" id="MobiDB-lite"/>
    </source>
</evidence>
<dbReference type="Proteomes" id="UP001530293">
    <property type="component" value="Unassembled WGS sequence"/>
</dbReference>
<dbReference type="AlphaFoldDB" id="A0ABD3N9C9"/>
<dbReference type="Gene3D" id="3.20.20.70">
    <property type="entry name" value="Aldolase class I"/>
    <property type="match status" value="1"/>
</dbReference>
<evidence type="ECO:0000256" key="15">
    <source>
        <dbReference type="SAM" id="SignalP"/>
    </source>
</evidence>
<dbReference type="PROSITE" id="PS51440">
    <property type="entry name" value="TIM_2"/>
    <property type="match status" value="1"/>
</dbReference>
<dbReference type="PRINTS" id="PR01790">
    <property type="entry name" value="SMP30FAMILY"/>
</dbReference>
<feature type="binding site" evidence="13">
    <location>
        <position position="641"/>
    </location>
    <ligand>
        <name>a divalent metal cation</name>
        <dbReference type="ChEBI" id="CHEBI:60240"/>
    </ligand>
</feature>
<feature type="binding site" evidence="13">
    <location>
        <position position="533"/>
    </location>
    <ligand>
        <name>substrate</name>
    </ligand>
</feature>
<dbReference type="InterPro" id="IPR022896">
    <property type="entry name" value="TrioseP_Isoase_bac/euk"/>
</dbReference>
<dbReference type="SUPFAM" id="SSF51351">
    <property type="entry name" value="Triosephosphate isomerase (TIM)"/>
    <property type="match status" value="1"/>
</dbReference>
<keyword evidence="6" id="KW-0312">Gluconeogenesis</keyword>
<evidence type="ECO:0000259" key="16">
    <source>
        <dbReference type="Pfam" id="PF08450"/>
    </source>
</evidence>
<dbReference type="InterPro" id="IPR020861">
    <property type="entry name" value="Triosephosphate_isomerase_AS"/>
</dbReference>
<comment type="caution">
    <text evidence="17">The sequence shown here is derived from an EMBL/GenBank/DDBJ whole genome shotgun (WGS) entry which is preliminary data.</text>
</comment>
<dbReference type="EC" id="5.3.1.1" evidence="5"/>
<proteinExistence type="inferred from homology"/>
<comment type="cofactor">
    <cofactor evidence="13">
        <name>Zn(2+)</name>
        <dbReference type="ChEBI" id="CHEBI:29105"/>
    </cofactor>
    <text evidence="13">Binds 1 divalent metal cation per subunit.</text>
</comment>
<keyword evidence="9" id="KW-0413">Isomerase</keyword>
<evidence type="ECO:0000256" key="11">
    <source>
        <dbReference type="ARBA" id="ARBA00056661"/>
    </source>
</evidence>